<dbReference type="EMBL" id="CAXIEN010000232">
    <property type="protein sequence ID" value="CAL1288471.1"/>
    <property type="molecule type" value="Genomic_DNA"/>
</dbReference>
<name>A0AAV2AY08_9ARAC</name>
<gene>
    <name evidence="1" type="ORF">LARSCL_LOCUS15370</name>
</gene>
<keyword evidence="2" id="KW-1185">Reference proteome</keyword>
<dbReference type="AlphaFoldDB" id="A0AAV2AY08"/>
<evidence type="ECO:0000313" key="1">
    <source>
        <dbReference type="EMBL" id="CAL1288471.1"/>
    </source>
</evidence>
<organism evidence="1 2">
    <name type="scientific">Larinioides sclopetarius</name>
    <dbReference type="NCBI Taxonomy" id="280406"/>
    <lineage>
        <taxon>Eukaryota</taxon>
        <taxon>Metazoa</taxon>
        <taxon>Ecdysozoa</taxon>
        <taxon>Arthropoda</taxon>
        <taxon>Chelicerata</taxon>
        <taxon>Arachnida</taxon>
        <taxon>Araneae</taxon>
        <taxon>Araneomorphae</taxon>
        <taxon>Entelegynae</taxon>
        <taxon>Araneoidea</taxon>
        <taxon>Araneidae</taxon>
        <taxon>Larinioides</taxon>
    </lineage>
</organism>
<sequence length="59" mass="6793">MNIPGNKFLIRRNNVELTTRMPQGFCTGLAFWNLLTVEELQQDCPSNKKTPRFVLCPPN</sequence>
<accession>A0AAV2AY08</accession>
<dbReference type="Proteomes" id="UP001497382">
    <property type="component" value="Unassembled WGS sequence"/>
</dbReference>
<proteinExistence type="predicted"/>
<reference evidence="1 2" key="1">
    <citation type="submission" date="2024-04" db="EMBL/GenBank/DDBJ databases">
        <authorList>
            <person name="Rising A."/>
            <person name="Reimegard J."/>
            <person name="Sonavane S."/>
            <person name="Akerstrom W."/>
            <person name="Nylinder S."/>
            <person name="Hedman E."/>
            <person name="Kallberg Y."/>
        </authorList>
    </citation>
    <scope>NUCLEOTIDE SEQUENCE [LARGE SCALE GENOMIC DNA]</scope>
</reference>
<comment type="caution">
    <text evidence="1">The sequence shown here is derived from an EMBL/GenBank/DDBJ whole genome shotgun (WGS) entry which is preliminary data.</text>
</comment>
<protein>
    <submittedName>
        <fullName evidence="1">Uncharacterized protein</fullName>
    </submittedName>
</protein>
<evidence type="ECO:0000313" key="2">
    <source>
        <dbReference type="Proteomes" id="UP001497382"/>
    </source>
</evidence>